<dbReference type="EMBL" id="JBHTMC010000009">
    <property type="protein sequence ID" value="MFD1262953.1"/>
    <property type="molecule type" value="Genomic_DNA"/>
</dbReference>
<evidence type="ECO:0000313" key="3">
    <source>
        <dbReference type="Proteomes" id="UP001597158"/>
    </source>
</evidence>
<keyword evidence="3" id="KW-1185">Reference proteome</keyword>
<feature type="signal peptide" evidence="1">
    <location>
        <begin position="1"/>
        <end position="26"/>
    </location>
</feature>
<comment type="caution">
    <text evidence="2">The sequence shown here is derived from an EMBL/GenBank/DDBJ whole genome shotgun (WGS) entry which is preliminary data.</text>
</comment>
<organism evidence="2 3">
    <name type="scientific">Thauera mechernichensis</name>
    <dbReference type="NCBI Taxonomy" id="82788"/>
    <lineage>
        <taxon>Bacteria</taxon>
        <taxon>Pseudomonadati</taxon>
        <taxon>Pseudomonadota</taxon>
        <taxon>Betaproteobacteria</taxon>
        <taxon>Rhodocyclales</taxon>
        <taxon>Zoogloeaceae</taxon>
        <taxon>Thauera</taxon>
    </lineage>
</organism>
<dbReference type="Proteomes" id="UP001597158">
    <property type="component" value="Unassembled WGS sequence"/>
</dbReference>
<accession>A0ABW3WDE8</accession>
<feature type="chain" id="PRO_5047422911" evidence="1">
    <location>
        <begin position="27"/>
        <end position="458"/>
    </location>
</feature>
<gene>
    <name evidence="2" type="ORF">ACFQ4M_05105</name>
</gene>
<keyword evidence="1" id="KW-0732">Signal</keyword>
<proteinExistence type="predicted"/>
<dbReference type="Pfam" id="PF06980">
    <property type="entry name" value="DUF1302"/>
    <property type="match status" value="1"/>
</dbReference>
<dbReference type="InterPro" id="IPR010727">
    <property type="entry name" value="DUF1302"/>
</dbReference>
<name>A0ABW3WDE8_9RHOO</name>
<reference evidence="3" key="1">
    <citation type="journal article" date="2019" name="Int. J. Syst. Evol. Microbiol.">
        <title>The Global Catalogue of Microorganisms (GCM) 10K type strain sequencing project: providing services to taxonomists for standard genome sequencing and annotation.</title>
        <authorList>
            <consortium name="The Broad Institute Genomics Platform"/>
            <consortium name="The Broad Institute Genome Sequencing Center for Infectious Disease"/>
            <person name="Wu L."/>
            <person name="Ma J."/>
        </authorList>
    </citation>
    <scope>NUCLEOTIDE SEQUENCE [LARGE SCALE GENOMIC DNA]</scope>
    <source>
        <strain evidence="3">CCUG 48884</strain>
    </source>
</reference>
<protein>
    <submittedName>
        <fullName evidence="2">DUF1302 family protein</fullName>
    </submittedName>
</protein>
<evidence type="ECO:0000256" key="1">
    <source>
        <dbReference type="SAM" id="SignalP"/>
    </source>
</evidence>
<dbReference type="SUPFAM" id="SSF56935">
    <property type="entry name" value="Porins"/>
    <property type="match status" value="1"/>
</dbReference>
<sequence>MPALNRLALATLSAVALFMILPPAHAADDASDAAEDAEFDAELDALFDVGAPEGAAAGSGMKWSGYAELGAAYTLPDPEHWSRLRARVELAGSGQLAPRVRWKLNARADADAAFDLEDEHYPAAVRRDQRRNLILREAYVDLGQGDWEFRLGRQHIIWGEMVGFFFADVVSARDMREFLLPEFESLRIAQWAARAEYFAGSSHFELVWIPRPSFDEIGKPGGDFYTFAALPANTVVTEHKPSDSLRNSNWGARVSHLVSGWDLSAFYYRSYDVAPTLYEVGVGTASLRHERLHQIGATFSKDLGSFVLKGEAVHTRGRGVNTLVAAPVPGGRLLGLEKTDMIDYAIGADIPAGADWRFNTQLYGRWLDEHRSTMVSDRLESGLTFQAVHSIGNELELEFLAVSSLNRSDYMLRPKLTWKFAPAWRAVTGVDVFGGSGTGRLSAFDRSDRAYVEVRHWF</sequence>
<dbReference type="RefSeq" id="WP_277834140.1">
    <property type="nucleotide sequence ID" value="NZ_JARQZE010000011.1"/>
</dbReference>
<evidence type="ECO:0000313" key="2">
    <source>
        <dbReference type="EMBL" id="MFD1262953.1"/>
    </source>
</evidence>